<feature type="signal peptide" evidence="2">
    <location>
        <begin position="1"/>
        <end position="26"/>
    </location>
</feature>
<dbReference type="AlphaFoldDB" id="A0A1H8GLX5"/>
<dbReference type="SUPFAM" id="SSF48452">
    <property type="entry name" value="TPR-like"/>
    <property type="match status" value="1"/>
</dbReference>
<reference evidence="3 4" key="1">
    <citation type="submission" date="2016-10" db="EMBL/GenBank/DDBJ databases">
        <authorList>
            <person name="de Groot N.N."/>
        </authorList>
    </citation>
    <scope>NUCLEOTIDE SEQUENCE [LARGE SCALE GENOMIC DNA]</scope>
    <source>
        <strain evidence="3 4">CGMCC 1.10836</strain>
    </source>
</reference>
<keyword evidence="1" id="KW-0802">TPR repeat</keyword>
<dbReference type="PROSITE" id="PS50005">
    <property type="entry name" value="TPR"/>
    <property type="match status" value="1"/>
</dbReference>
<feature type="chain" id="PRO_5010336637" evidence="2">
    <location>
        <begin position="27"/>
        <end position="183"/>
    </location>
</feature>
<keyword evidence="2" id="KW-0732">Signal</keyword>
<dbReference type="Proteomes" id="UP000183002">
    <property type="component" value="Unassembled WGS sequence"/>
</dbReference>
<dbReference type="EMBL" id="FOCO01000014">
    <property type="protein sequence ID" value="SEN44785.1"/>
    <property type="molecule type" value="Genomic_DNA"/>
</dbReference>
<dbReference type="InterPro" id="IPR019734">
    <property type="entry name" value="TPR_rpt"/>
</dbReference>
<proteinExistence type="predicted"/>
<dbReference type="Gene3D" id="1.25.40.10">
    <property type="entry name" value="Tetratricopeptide repeat domain"/>
    <property type="match status" value="1"/>
</dbReference>
<dbReference type="Pfam" id="PF13432">
    <property type="entry name" value="TPR_16"/>
    <property type="match status" value="1"/>
</dbReference>
<gene>
    <name evidence="3" type="ORF">SAMN05216227_101449</name>
</gene>
<dbReference type="InterPro" id="IPR011990">
    <property type="entry name" value="TPR-like_helical_dom_sf"/>
</dbReference>
<sequence>MKPRKPFHNRVVASLFAIALAFPAGAETLDEMFTQLQTAEGPAAGRLERKIWREWSKSGSPAMDLLLQRGRDAMEAGNTAIAIEHFTALIDHAPDFAEGWNSRATAYFQAGQFGPSVADIAQVLTLNPRHFGAMSGFARILEDTDQPDRALTMYQAALAIHPHLAGIEDAVKRLQTAASGQEM</sequence>
<dbReference type="SMART" id="SM00028">
    <property type="entry name" value="TPR"/>
    <property type="match status" value="3"/>
</dbReference>
<accession>A0A1H8GLX5</accession>
<feature type="repeat" description="TPR" evidence="1">
    <location>
        <begin position="97"/>
        <end position="130"/>
    </location>
</feature>
<evidence type="ECO:0000256" key="2">
    <source>
        <dbReference type="SAM" id="SignalP"/>
    </source>
</evidence>
<keyword evidence="4" id="KW-1185">Reference proteome</keyword>
<dbReference type="OrthoDB" id="9815010at2"/>
<organism evidence="3 4">
    <name type="scientific">Pseudorhodobacter antarcticus</name>
    <dbReference type="NCBI Taxonomy" id="1077947"/>
    <lineage>
        <taxon>Bacteria</taxon>
        <taxon>Pseudomonadati</taxon>
        <taxon>Pseudomonadota</taxon>
        <taxon>Alphaproteobacteria</taxon>
        <taxon>Rhodobacterales</taxon>
        <taxon>Paracoccaceae</taxon>
        <taxon>Pseudorhodobacter</taxon>
    </lineage>
</organism>
<dbReference type="STRING" id="1077947.SAMN05216227_101449"/>
<protein>
    <submittedName>
        <fullName evidence="3">Tetratricopeptide repeat-containing protein</fullName>
    </submittedName>
</protein>
<evidence type="ECO:0000256" key="1">
    <source>
        <dbReference type="PROSITE-ProRule" id="PRU00339"/>
    </source>
</evidence>
<dbReference type="RefSeq" id="WP_050520907.1">
    <property type="nucleotide sequence ID" value="NZ_FOCO01000014.1"/>
</dbReference>
<name>A0A1H8GLX5_9RHOB</name>
<evidence type="ECO:0000313" key="3">
    <source>
        <dbReference type="EMBL" id="SEN44785.1"/>
    </source>
</evidence>
<evidence type="ECO:0000313" key="4">
    <source>
        <dbReference type="Proteomes" id="UP000183002"/>
    </source>
</evidence>